<comment type="similarity">
    <text evidence="1 9 10">Belongs to the class-I aminoacyl-tRNA synthetase family.</text>
</comment>
<dbReference type="InterPro" id="IPR009080">
    <property type="entry name" value="tRNAsynth_Ia_anticodon-bd"/>
</dbReference>
<proteinExistence type="inferred from homology"/>
<keyword evidence="6 9" id="KW-0648">Protein biosynthesis</keyword>
<evidence type="ECO:0000256" key="1">
    <source>
        <dbReference type="ARBA" id="ARBA00005594"/>
    </source>
</evidence>
<dbReference type="Gene3D" id="3.40.50.620">
    <property type="entry name" value="HUPs"/>
    <property type="match status" value="3"/>
</dbReference>
<keyword evidence="2 9" id="KW-0963">Cytoplasm</keyword>
<dbReference type="PANTHER" id="PTHR43740">
    <property type="entry name" value="LEUCYL-TRNA SYNTHETASE"/>
    <property type="match status" value="1"/>
</dbReference>
<dbReference type="GO" id="GO:0004823">
    <property type="term" value="F:leucine-tRNA ligase activity"/>
    <property type="evidence" value="ECO:0007669"/>
    <property type="project" value="UniProtKB-EC"/>
</dbReference>
<feature type="region of interest" description="Disordered" evidence="11">
    <location>
        <begin position="547"/>
        <end position="570"/>
    </location>
</feature>
<feature type="domain" description="Leucyl-tRNA synthetase editing" evidence="14">
    <location>
        <begin position="293"/>
        <end position="493"/>
    </location>
</feature>
<dbReference type="HAMAP" id="MF_00049_B">
    <property type="entry name" value="Leu_tRNA_synth_B"/>
    <property type="match status" value="1"/>
</dbReference>
<dbReference type="NCBIfam" id="TIGR00396">
    <property type="entry name" value="leuS_bact"/>
    <property type="match status" value="1"/>
</dbReference>
<name>A0ABY6I516_STRPE</name>
<dbReference type="SUPFAM" id="SSF50677">
    <property type="entry name" value="ValRS/IleRS/LeuRS editing domain"/>
    <property type="match status" value="1"/>
</dbReference>
<dbReference type="InterPro" id="IPR001412">
    <property type="entry name" value="aa-tRNA-synth_I_CS"/>
</dbReference>
<evidence type="ECO:0000313" key="16">
    <source>
        <dbReference type="Proteomes" id="UP001163878"/>
    </source>
</evidence>
<organism evidence="15 16">
    <name type="scientific">Streptomyces peucetius</name>
    <dbReference type="NCBI Taxonomy" id="1950"/>
    <lineage>
        <taxon>Bacteria</taxon>
        <taxon>Bacillati</taxon>
        <taxon>Actinomycetota</taxon>
        <taxon>Actinomycetes</taxon>
        <taxon>Kitasatosporales</taxon>
        <taxon>Streptomycetaceae</taxon>
        <taxon>Streptomyces</taxon>
    </lineage>
</organism>
<dbReference type="PROSITE" id="PS00178">
    <property type="entry name" value="AA_TRNA_LIGASE_I"/>
    <property type="match status" value="1"/>
</dbReference>
<dbReference type="Pfam" id="PF08264">
    <property type="entry name" value="Anticodon_1"/>
    <property type="match status" value="1"/>
</dbReference>
<comment type="caution">
    <text evidence="9">Lacks conserved residue(s) required for the propagation of feature annotation.</text>
</comment>
<evidence type="ECO:0000256" key="2">
    <source>
        <dbReference type="ARBA" id="ARBA00022490"/>
    </source>
</evidence>
<dbReference type="PRINTS" id="PR00985">
    <property type="entry name" value="TRNASYNTHLEU"/>
</dbReference>
<evidence type="ECO:0000256" key="9">
    <source>
        <dbReference type="HAMAP-Rule" id="MF_00049"/>
    </source>
</evidence>
<accession>A0ABY6I516</accession>
<dbReference type="InterPro" id="IPR025709">
    <property type="entry name" value="Leu_tRNA-synth_edit"/>
</dbReference>
<dbReference type="InterPro" id="IPR002302">
    <property type="entry name" value="Leu-tRNA-ligase"/>
</dbReference>
<dbReference type="SUPFAM" id="SSF52374">
    <property type="entry name" value="Nucleotidylyl transferase"/>
    <property type="match status" value="1"/>
</dbReference>
<dbReference type="CDD" id="cd07958">
    <property type="entry name" value="Anticodon_Ia_Leu_BEm"/>
    <property type="match status" value="1"/>
</dbReference>
<dbReference type="EMBL" id="CP107567">
    <property type="protein sequence ID" value="UYQ62081.1"/>
    <property type="molecule type" value="Genomic_DNA"/>
</dbReference>
<dbReference type="Pfam" id="PF09334">
    <property type="entry name" value="tRNA-synt_1g"/>
    <property type="match status" value="1"/>
</dbReference>
<feature type="domain" description="Methionyl/Leucyl tRNA synthetase" evidence="13">
    <location>
        <begin position="64"/>
        <end position="167"/>
    </location>
</feature>
<evidence type="ECO:0000256" key="4">
    <source>
        <dbReference type="ARBA" id="ARBA00022741"/>
    </source>
</evidence>
<evidence type="ECO:0000256" key="5">
    <source>
        <dbReference type="ARBA" id="ARBA00022840"/>
    </source>
</evidence>
<dbReference type="PANTHER" id="PTHR43740:SF2">
    <property type="entry name" value="LEUCINE--TRNA LIGASE, MITOCHONDRIAL"/>
    <property type="match status" value="1"/>
</dbReference>
<evidence type="ECO:0000259" key="14">
    <source>
        <dbReference type="Pfam" id="PF13603"/>
    </source>
</evidence>
<feature type="short sequence motif" description="'KMSKS' region" evidence="9">
    <location>
        <begin position="721"/>
        <end position="725"/>
    </location>
</feature>
<comment type="catalytic activity">
    <reaction evidence="8 9">
        <text>tRNA(Leu) + L-leucine + ATP = L-leucyl-tRNA(Leu) + AMP + diphosphate</text>
        <dbReference type="Rhea" id="RHEA:11688"/>
        <dbReference type="Rhea" id="RHEA-COMP:9613"/>
        <dbReference type="Rhea" id="RHEA-COMP:9622"/>
        <dbReference type="ChEBI" id="CHEBI:30616"/>
        <dbReference type="ChEBI" id="CHEBI:33019"/>
        <dbReference type="ChEBI" id="CHEBI:57427"/>
        <dbReference type="ChEBI" id="CHEBI:78442"/>
        <dbReference type="ChEBI" id="CHEBI:78494"/>
        <dbReference type="ChEBI" id="CHEBI:456215"/>
        <dbReference type="EC" id="6.1.1.4"/>
    </reaction>
</comment>
<dbReference type="Gene3D" id="1.10.730.10">
    <property type="entry name" value="Isoleucyl-tRNA Synthetase, Domain 1"/>
    <property type="match status" value="2"/>
</dbReference>
<keyword evidence="3 9" id="KW-0436">Ligase</keyword>
<dbReference type="RefSeq" id="WP_264243317.1">
    <property type="nucleotide sequence ID" value="NZ_CP107567.1"/>
</dbReference>
<evidence type="ECO:0000256" key="10">
    <source>
        <dbReference type="RuleBase" id="RU363039"/>
    </source>
</evidence>
<evidence type="ECO:0000256" key="7">
    <source>
        <dbReference type="ARBA" id="ARBA00023146"/>
    </source>
</evidence>
<keyword evidence="7 9" id="KW-0030">Aminoacyl-tRNA synthetase</keyword>
<dbReference type="InterPro" id="IPR015413">
    <property type="entry name" value="Methionyl/Leucyl_tRNA_Synth"/>
</dbReference>
<evidence type="ECO:0000259" key="12">
    <source>
        <dbReference type="Pfam" id="PF08264"/>
    </source>
</evidence>
<comment type="subcellular location">
    <subcellularLocation>
        <location evidence="9">Cytoplasm</location>
    </subcellularLocation>
</comment>
<gene>
    <name evidence="9 15" type="primary">leuS</name>
    <name evidence="15" type="ORF">OGH68_11660</name>
</gene>
<feature type="domain" description="Methionyl/Valyl/Leucyl/Isoleucyl-tRNA synthetase anticodon-binding" evidence="12">
    <location>
        <begin position="796"/>
        <end position="911"/>
    </location>
</feature>
<dbReference type="InterPro" id="IPR014729">
    <property type="entry name" value="Rossmann-like_a/b/a_fold"/>
</dbReference>
<evidence type="ECO:0000259" key="13">
    <source>
        <dbReference type="Pfam" id="PF09334"/>
    </source>
</evidence>
<keyword evidence="4 9" id="KW-0547">Nucleotide-binding</keyword>
<evidence type="ECO:0000256" key="8">
    <source>
        <dbReference type="ARBA" id="ARBA00047469"/>
    </source>
</evidence>
<feature type="binding site" evidence="9">
    <location>
        <position position="724"/>
    </location>
    <ligand>
        <name>ATP</name>
        <dbReference type="ChEBI" id="CHEBI:30616"/>
    </ligand>
</feature>
<keyword evidence="5 9" id="KW-0067">ATP-binding</keyword>
<dbReference type="EC" id="6.1.1.4" evidence="9"/>
<reference evidence="15" key="1">
    <citation type="submission" date="2022-10" db="EMBL/GenBank/DDBJ databases">
        <title>Cytochrome P450 Catalyzes Benzene Ring Formation in the Biosynthesis of Trialkyl-Substituted Aromatic Polyketides.</title>
        <authorList>
            <person name="Zhao E."/>
            <person name="Ge H."/>
        </authorList>
    </citation>
    <scope>NUCLEOTIDE SEQUENCE</scope>
    <source>
        <strain evidence="15">NA0869</strain>
    </source>
</reference>
<evidence type="ECO:0000256" key="3">
    <source>
        <dbReference type="ARBA" id="ARBA00022598"/>
    </source>
</evidence>
<evidence type="ECO:0000256" key="6">
    <source>
        <dbReference type="ARBA" id="ARBA00022917"/>
    </source>
</evidence>
<dbReference type="SUPFAM" id="SSF47323">
    <property type="entry name" value="Anticodon-binding domain of a subclass of class I aminoacyl-tRNA synthetases"/>
    <property type="match status" value="1"/>
</dbReference>
<evidence type="ECO:0000256" key="11">
    <source>
        <dbReference type="SAM" id="MobiDB-lite"/>
    </source>
</evidence>
<dbReference type="Pfam" id="PF13603">
    <property type="entry name" value="tRNA-synt_1_2"/>
    <property type="match status" value="1"/>
</dbReference>
<keyword evidence="16" id="KW-1185">Reference proteome</keyword>
<protein>
    <recommendedName>
        <fullName evidence="9">Leucine--tRNA ligase</fullName>
        <ecNumber evidence="9">6.1.1.4</ecNumber>
    </recommendedName>
    <alternativeName>
        <fullName evidence="9">Leucyl-tRNA synthetase</fullName>
        <shortName evidence="9">LeuRS</shortName>
    </alternativeName>
</protein>
<evidence type="ECO:0000313" key="15">
    <source>
        <dbReference type="EMBL" id="UYQ62081.1"/>
    </source>
</evidence>
<dbReference type="InterPro" id="IPR009008">
    <property type="entry name" value="Val/Leu/Ile-tRNA-synth_edit"/>
</dbReference>
<sequence length="950" mass="105656">MSEMNSAAEAAAPHRYTAAMAADIEARWQDFWDAEGTYEAPNPSGDLAGDPAQVAKPKKFIMDMFPYPSGAGLHVGHPLGYIATDVFARHQRMSGHNVLHTLGFDAFGLPAEQYAVQTGTHPRVSTEANIGNMKAQLRRLGLGHDNRRSFATIDPDYYKWTQWIFLQIFNSWYDDEARKARPIDELVAQFESGSREVPGDRAWSELNAVERAGVLGEYRLAYASDAPVNWCPGLGTVLANEEVTSDGRSERGNFPVFKAKLRQWNMRITAYADRLLDDLDALDWPEAIKLQQRNWIGRSEGARVDFSVDGHDGARITVFTTRPDTLFGATYMVLAPEHGLIDSIVPAEWPEGVKEAWTGGAATPAEAVAAYRKQAQTKSDVERQTEHKDKTGVFTGSYALNPVTGERIPVFVADYVLMGYGTGAIMAVPGQDERDWEFAEAFELPIVRTVQPPEGWEGEAFTGQGPAINSANDEISLNGLDVDEAKARITAWLTDRGIGEGTVNFRLRDWLFSRQRYWGEPFPIVYDEDGVAHALPESMLPLELPEVDDYSPRTFDPDDADTQPETPLSRNEDWVNVELDLGDGPKRYRRETNTMPNWAGSCWYELRYLDPHNNEQLVAPDIEQYWMGPREGQPHGGVDLYVGGAEHAVLHLLYARFWSKVLFDLGHVSSVEPFHKLYNQGMIQAYVYRDERGFPVAAAEVEERDGKFFFEGEQVRRELGKMGKSLKNAVTPDEICAEYGADTLRLYEMAMGPLDVSRPWDTRAVVGQYRLLQRLWRNVVDEATGEVTVVDTEPDEATLRALHKAIDGVSQDMAAMRFNTAIAKITELNNHLTKTGGPVPRPVAERLVLLVAPLAPHIAEELWRRLGHTESVVHQDFPVADPAYVVDESVTCVVQIKGKVKARLEVAPSITDEELEALALGAEAVVAALGGAGIRKVIVRAPKLVNIVPA</sequence>
<dbReference type="Proteomes" id="UP001163878">
    <property type="component" value="Chromosome"/>
</dbReference>
<dbReference type="InterPro" id="IPR013155">
    <property type="entry name" value="M/V/L/I-tRNA-synth_anticd-bd"/>
</dbReference>